<feature type="chain" id="PRO_5039441631" evidence="1">
    <location>
        <begin position="20"/>
        <end position="168"/>
    </location>
</feature>
<dbReference type="Proteomes" id="UP000010411">
    <property type="component" value="Unassembled WGS sequence"/>
</dbReference>
<evidence type="ECO:0000256" key="1">
    <source>
        <dbReference type="SAM" id="SignalP"/>
    </source>
</evidence>
<evidence type="ECO:0000313" key="3">
    <source>
        <dbReference type="Proteomes" id="UP000010411"/>
    </source>
</evidence>
<gene>
    <name evidence="2" type="ORF">STRIP9103_09559</name>
</gene>
<comment type="caution">
    <text evidence="2">The sequence shown here is derived from an EMBL/GenBank/DDBJ whole genome shotgun (WGS) entry which is preliminary data.</text>
</comment>
<proteinExistence type="predicted"/>
<protein>
    <submittedName>
        <fullName evidence="2">Uncharacterized protein</fullName>
    </submittedName>
</protein>
<accession>L1KWC5</accession>
<dbReference type="EMBL" id="AEJC01000332">
    <property type="protein sequence ID" value="EKX64917.1"/>
    <property type="molecule type" value="Genomic_DNA"/>
</dbReference>
<dbReference type="RefSeq" id="WP_009317692.1">
    <property type="nucleotide sequence ID" value="NZ_AEJC01000332.1"/>
</dbReference>
<dbReference type="AlphaFoldDB" id="L1KWC5"/>
<reference evidence="2 3" key="1">
    <citation type="submission" date="2012-11" db="EMBL/GenBank/DDBJ databases">
        <authorList>
            <person name="Huguet-Tapia J.C."/>
            <person name="Durkin A.S."/>
            <person name="Pettis G.S."/>
            <person name="Badger J.H."/>
        </authorList>
    </citation>
    <scope>NUCLEOTIDE SEQUENCE [LARGE SCALE GENOMIC DNA]</scope>
    <source>
        <strain evidence="2 3">91-03</strain>
    </source>
</reference>
<keyword evidence="3" id="KW-1185">Reference proteome</keyword>
<name>L1KWC5_9ACTN</name>
<sequence>MTSKLQTGIITLVSSAVLAGGGAALAGPAAQATERSGDRVAAVPDPGVTKSVGNGKCTYTKWGGTFLCKSQVRHKLPNGHWQVFVIGTNKQAYSRWSSPGGGVSRWTSLGGQCIKPGQRSIDMAWSNGWNFAITCIGVNNKRYYSERFTGGTTGGKNGHWSKWRLNKY</sequence>
<dbReference type="PATRIC" id="fig|698759.3.peg.4441"/>
<keyword evidence="1" id="KW-0732">Signal</keyword>
<organism evidence="2 3">
    <name type="scientific">Streptomyces ipomoeae 91-03</name>
    <dbReference type="NCBI Taxonomy" id="698759"/>
    <lineage>
        <taxon>Bacteria</taxon>
        <taxon>Bacillati</taxon>
        <taxon>Actinomycetota</taxon>
        <taxon>Actinomycetes</taxon>
        <taxon>Kitasatosporales</taxon>
        <taxon>Streptomycetaceae</taxon>
        <taxon>Streptomyces</taxon>
    </lineage>
</organism>
<evidence type="ECO:0000313" key="2">
    <source>
        <dbReference type="EMBL" id="EKX64917.1"/>
    </source>
</evidence>
<feature type="signal peptide" evidence="1">
    <location>
        <begin position="1"/>
        <end position="19"/>
    </location>
</feature>